<organism evidence="5 6">
    <name type="scientific">Plakobranchus ocellatus</name>
    <dbReference type="NCBI Taxonomy" id="259542"/>
    <lineage>
        <taxon>Eukaryota</taxon>
        <taxon>Metazoa</taxon>
        <taxon>Spiralia</taxon>
        <taxon>Lophotrochozoa</taxon>
        <taxon>Mollusca</taxon>
        <taxon>Gastropoda</taxon>
        <taxon>Heterobranchia</taxon>
        <taxon>Euthyneura</taxon>
        <taxon>Panpulmonata</taxon>
        <taxon>Sacoglossa</taxon>
        <taxon>Placobranchoidea</taxon>
        <taxon>Plakobranchidae</taxon>
        <taxon>Plakobranchus</taxon>
    </lineage>
</organism>
<proteinExistence type="predicted"/>
<dbReference type="GO" id="GO:0048384">
    <property type="term" value="P:retinoic acid receptor signaling pathway"/>
    <property type="evidence" value="ECO:0007669"/>
    <property type="project" value="InterPro"/>
</dbReference>
<dbReference type="GO" id="GO:0000978">
    <property type="term" value="F:RNA polymerase II cis-regulatory region sequence-specific DNA binding"/>
    <property type="evidence" value="ECO:0007669"/>
    <property type="project" value="TreeGrafter"/>
</dbReference>
<feature type="domain" description="NR LBD" evidence="4">
    <location>
        <begin position="1"/>
        <end position="134"/>
    </location>
</feature>
<dbReference type="PROSITE" id="PS51843">
    <property type="entry name" value="NR_LBD"/>
    <property type="match status" value="1"/>
</dbReference>
<evidence type="ECO:0000313" key="6">
    <source>
        <dbReference type="Proteomes" id="UP000735302"/>
    </source>
</evidence>
<dbReference type="GO" id="GO:0035259">
    <property type="term" value="F:nuclear glucocorticoid receptor binding"/>
    <property type="evidence" value="ECO:0007669"/>
    <property type="project" value="TreeGrafter"/>
</dbReference>
<dbReference type="Proteomes" id="UP000735302">
    <property type="component" value="Unassembled WGS sequence"/>
</dbReference>
<gene>
    <name evidence="5" type="ORF">PoB_004906700</name>
</gene>
<evidence type="ECO:0000256" key="3">
    <source>
        <dbReference type="ARBA" id="ARBA00023170"/>
    </source>
</evidence>
<evidence type="ECO:0000313" key="5">
    <source>
        <dbReference type="EMBL" id="GFO22562.1"/>
    </source>
</evidence>
<dbReference type="InterPro" id="IPR035500">
    <property type="entry name" value="NHR-like_dom_sf"/>
</dbReference>
<dbReference type="EMBL" id="BLXT01005400">
    <property type="protein sequence ID" value="GFO22562.1"/>
    <property type="molecule type" value="Genomic_DNA"/>
</dbReference>
<evidence type="ECO:0000259" key="4">
    <source>
        <dbReference type="PROSITE" id="PS51843"/>
    </source>
</evidence>
<name>A0AAV4BU89_9GAST</name>
<keyword evidence="2" id="KW-0804">Transcription</keyword>
<dbReference type="PANTHER" id="PTHR24085">
    <property type="entry name" value="NUCLEAR HORMONE RECEPTOR"/>
    <property type="match status" value="1"/>
</dbReference>
<dbReference type="AlphaFoldDB" id="A0AAV4BU89"/>
<dbReference type="PANTHER" id="PTHR24085:SF9">
    <property type="match status" value="1"/>
</dbReference>
<dbReference type="GO" id="GO:0071376">
    <property type="term" value="P:cellular response to corticotropin-releasing hormone stimulus"/>
    <property type="evidence" value="ECO:0007669"/>
    <property type="project" value="TreeGrafter"/>
</dbReference>
<dbReference type="SUPFAM" id="SSF48508">
    <property type="entry name" value="Nuclear receptor ligand-binding domain"/>
    <property type="match status" value="1"/>
</dbReference>
<dbReference type="GO" id="GO:0005667">
    <property type="term" value="C:transcription regulator complex"/>
    <property type="evidence" value="ECO:0007669"/>
    <property type="project" value="TreeGrafter"/>
</dbReference>
<keyword evidence="6" id="KW-1185">Reference proteome</keyword>
<dbReference type="InterPro" id="IPR000536">
    <property type="entry name" value="Nucl_hrmn_rcpt_lig-bd"/>
</dbReference>
<dbReference type="Gene3D" id="1.10.565.10">
    <property type="entry name" value="Retinoid X Receptor"/>
    <property type="match status" value="1"/>
</dbReference>
<dbReference type="GO" id="GO:0005634">
    <property type="term" value="C:nucleus"/>
    <property type="evidence" value="ECO:0007669"/>
    <property type="project" value="InterPro"/>
</dbReference>
<dbReference type="PRINTS" id="PR00398">
    <property type="entry name" value="STRDHORMONER"/>
</dbReference>
<dbReference type="PRINTS" id="PR01292">
    <property type="entry name" value="RETNOICACIDR"/>
</dbReference>
<keyword evidence="1" id="KW-0805">Transcription regulation</keyword>
<dbReference type="Pfam" id="PF00104">
    <property type="entry name" value="Hormone_recep"/>
    <property type="match status" value="1"/>
</dbReference>
<keyword evidence="3 5" id="KW-0675">Receptor</keyword>
<sequence>MLFSNGMVVSREQLHAGGLGPLTSTIFSFASALKRMDCDETEYAMLSSICLISGDRSGLQDTEKIEAMQEPLLEALKHYIRSRRPDQPHVFAKMLMKLTDLRSISVKGKTLRAASCSNQCLRLDGLAYILYNNRESLGALTSCSVQSV</sequence>
<evidence type="ECO:0000256" key="1">
    <source>
        <dbReference type="ARBA" id="ARBA00023015"/>
    </source>
</evidence>
<accession>A0AAV4BU89</accession>
<comment type="caution">
    <text evidence="5">The sequence shown here is derived from an EMBL/GenBank/DDBJ whole genome shotgun (WGS) entry which is preliminary data.</text>
</comment>
<dbReference type="GO" id="GO:0004879">
    <property type="term" value="F:nuclear receptor activity"/>
    <property type="evidence" value="ECO:0007669"/>
    <property type="project" value="InterPro"/>
</dbReference>
<dbReference type="InterPro" id="IPR003078">
    <property type="entry name" value="Retinoic_acid_rcpt"/>
</dbReference>
<protein>
    <submittedName>
        <fullName evidence="5">Retinoic acid receptor</fullName>
    </submittedName>
</protein>
<evidence type="ECO:0000256" key="2">
    <source>
        <dbReference type="ARBA" id="ARBA00023163"/>
    </source>
</evidence>
<dbReference type="InterPro" id="IPR001723">
    <property type="entry name" value="Nuclear_hrmn_rcpt"/>
</dbReference>
<reference evidence="5 6" key="1">
    <citation type="journal article" date="2021" name="Elife">
        <title>Chloroplast acquisition without the gene transfer in kleptoplastic sea slugs, Plakobranchus ocellatus.</title>
        <authorList>
            <person name="Maeda T."/>
            <person name="Takahashi S."/>
            <person name="Yoshida T."/>
            <person name="Shimamura S."/>
            <person name="Takaki Y."/>
            <person name="Nagai Y."/>
            <person name="Toyoda A."/>
            <person name="Suzuki Y."/>
            <person name="Arimoto A."/>
            <person name="Ishii H."/>
            <person name="Satoh N."/>
            <person name="Nishiyama T."/>
            <person name="Hasebe M."/>
            <person name="Maruyama T."/>
            <person name="Minagawa J."/>
            <person name="Obokata J."/>
            <person name="Shigenobu S."/>
        </authorList>
    </citation>
    <scope>NUCLEOTIDE SEQUENCE [LARGE SCALE GENOMIC DNA]</scope>
</reference>